<dbReference type="EMBL" id="ADVG01000003">
    <property type="protein sequence ID" value="EFH84589.1"/>
    <property type="molecule type" value="Genomic_DNA"/>
</dbReference>
<dbReference type="CDD" id="cd00130">
    <property type="entry name" value="PAS"/>
    <property type="match status" value="1"/>
</dbReference>
<evidence type="ECO:0000259" key="2">
    <source>
        <dbReference type="SMART" id="SM00091"/>
    </source>
</evidence>
<dbReference type="AlphaFoldDB" id="D6TWK6"/>
<dbReference type="InterPro" id="IPR035965">
    <property type="entry name" value="PAS-like_dom_sf"/>
</dbReference>
<keyword evidence="4" id="KW-1185">Reference proteome</keyword>
<dbReference type="Pfam" id="PF08448">
    <property type="entry name" value="PAS_4"/>
    <property type="match status" value="1"/>
</dbReference>
<dbReference type="InterPro" id="IPR013656">
    <property type="entry name" value="PAS_4"/>
</dbReference>
<feature type="domain" description="PAS" evidence="2">
    <location>
        <begin position="38"/>
        <end position="109"/>
    </location>
</feature>
<reference evidence="3 4" key="1">
    <citation type="journal article" date="2011" name="Stand. Genomic Sci.">
        <title>Non-contiguous finished genome sequence and contextual data of the filamentous soil bacterium Ktedonobacter racemifer type strain (SOSP1-21).</title>
        <authorList>
            <person name="Chang Y.J."/>
            <person name="Land M."/>
            <person name="Hauser L."/>
            <person name="Chertkov O."/>
            <person name="Del Rio T.G."/>
            <person name="Nolan M."/>
            <person name="Copeland A."/>
            <person name="Tice H."/>
            <person name="Cheng J.F."/>
            <person name="Lucas S."/>
            <person name="Han C."/>
            <person name="Goodwin L."/>
            <person name="Pitluck S."/>
            <person name="Ivanova N."/>
            <person name="Ovchinikova G."/>
            <person name="Pati A."/>
            <person name="Chen A."/>
            <person name="Palaniappan K."/>
            <person name="Mavromatis K."/>
            <person name="Liolios K."/>
            <person name="Brettin T."/>
            <person name="Fiebig A."/>
            <person name="Rohde M."/>
            <person name="Abt B."/>
            <person name="Goker M."/>
            <person name="Detter J.C."/>
            <person name="Woyke T."/>
            <person name="Bristow J."/>
            <person name="Eisen J.A."/>
            <person name="Markowitz V."/>
            <person name="Hugenholtz P."/>
            <person name="Kyrpides N.C."/>
            <person name="Klenk H.P."/>
            <person name="Lapidus A."/>
        </authorList>
    </citation>
    <scope>NUCLEOTIDE SEQUENCE [LARGE SCALE GENOMIC DNA]</scope>
    <source>
        <strain evidence="4">DSM 44963</strain>
    </source>
</reference>
<dbReference type="Gene3D" id="3.30.450.20">
    <property type="entry name" value="PAS domain"/>
    <property type="match status" value="1"/>
</dbReference>
<dbReference type="InParanoid" id="D6TWK6"/>
<dbReference type="InterPro" id="IPR000014">
    <property type="entry name" value="PAS"/>
</dbReference>
<feature type="region of interest" description="Disordered" evidence="1">
    <location>
        <begin position="1"/>
        <end position="33"/>
    </location>
</feature>
<evidence type="ECO:0000256" key="1">
    <source>
        <dbReference type="SAM" id="MobiDB-lite"/>
    </source>
</evidence>
<dbReference type="SUPFAM" id="SSF55785">
    <property type="entry name" value="PYP-like sensor domain (PAS domain)"/>
    <property type="match status" value="1"/>
</dbReference>
<dbReference type="GO" id="GO:0016301">
    <property type="term" value="F:kinase activity"/>
    <property type="evidence" value="ECO:0007669"/>
    <property type="project" value="UniProtKB-KW"/>
</dbReference>
<sequence>MGKSLQHVTQRKQKRGGTPGGKPISHARSLGEARKRRNQVEAIWESFPEGLIACDRHQKIVRINAAARKLFEVVSKTQCQGRNHQHFLTSYISSDEQLPCASREQWLMNLALAGTTGAGLPEQMLLHLPSGRKISVTVRTFPVSAHRCDTEETVSVFHWWQESFSLQRVQESMLDLLAAITQIPKQMMDHVLLEETFLLSSPMLFVAQQLVNVIQSVLNCLHVNMLAFGRRTSHLYFVAGSGRTAEQEQYWRDIGGHFHSTECSWPGGHVLVDLAYSISGNVRHVPLPSGSIFVNTGCRCSWRFVQTNWSREK</sequence>
<keyword evidence="3" id="KW-0808">Transferase</keyword>
<dbReference type="STRING" id="485913.Krac_5666"/>
<proteinExistence type="predicted"/>
<protein>
    <submittedName>
        <fullName evidence="3">Signal transduction histidine kinase regulating citrate/malate metabolism</fullName>
    </submittedName>
</protein>
<dbReference type="Proteomes" id="UP000004508">
    <property type="component" value="Unassembled WGS sequence"/>
</dbReference>
<name>D6TWK6_KTERA</name>
<evidence type="ECO:0000313" key="3">
    <source>
        <dbReference type="EMBL" id="EFH84589.1"/>
    </source>
</evidence>
<dbReference type="SMART" id="SM00091">
    <property type="entry name" value="PAS"/>
    <property type="match status" value="1"/>
</dbReference>
<keyword evidence="3" id="KW-0418">Kinase</keyword>
<dbReference type="RefSeq" id="WP_007916257.1">
    <property type="nucleotide sequence ID" value="NZ_ADVG01000003.1"/>
</dbReference>
<evidence type="ECO:0000313" key="4">
    <source>
        <dbReference type="Proteomes" id="UP000004508"/>
    </source>
</evidence>
<accession>D6TWK6</accession>
<comment type="caution">
    <text evidence="3">The sequence shown here is derived from an EMBL/GenBank/DDBJ whole genome shotgun (WGS) entry which is preliminary data.</text>
</comment>
<gene>
    <name evidence="3" type="ORF">Krac_5666</name>
</gene>
<organism evidence="3 4">
    <name type="scientific">Ktedonobacter racemifer DSM 44963</name>
    <dbReference type="NCBI Taxonomy" id="485913"/>
    <lineage>
        <taxon>Bacteria</taxon>
        <taxon>Bacillati</taxon>
        <taxon>Chloroflexota</taxon>
        <taxon>Ktedonobacteria</taxon>
        <taxon>Ktedonobacterales</taxon>
        <taxon>Ktedonobacteraceae</taxon>
        <taxon>Ktedonobacter</taxon>
    </lineage>
</organism>
<dbReference type="OrthoDB" id="136324at2"/>